<comment type="caution">
    <text evidence="3">The sequence shown here is derived from an EMBL/GenBank/DDBJ whole genome shotgun (WGS) entry which is preliminary data.</text>
</comment>
<evidence type="ECO:0000313" key="3">
    <source>
        <dbReference type="EMBL" id="KAF4625530.1"/>
    </source>
</evidence>
<dbReference type="OrthoDB" id="3565453at2759"/>
<protein>
    <submittedName>
        <fullName evidence="3">Uncharacterized protein</fullName>
    </submittedName>
</protein>
<dbReference type="AlphaFoldDB" id="A0A8H4VYZ3"/>
<gene>
    <name evidence="3" type="ORF">G7Y89_g12639</name>
</gene>
<feature type="region of interest" description="Disordered" evidence="2">
    <location>
        <begin position="1"/>
        <end position="96"/>
    </location>
</feature>
<proteinExistence type="predicted"/>
<reference evidence="3 4" key="1">
    <citation type="submission" date="2020-03" db="EMBL/GenBank/DDBJ databases">
        <title>Draft Genome Sequence of Cudoniella acicularis.</title>
        <authorList>
            <person name="Buettner E."/>
            <person name="Kellner H."/>
        </authorList>
    </citation>
    <scope>NUCLEOTIDE SEQUENCE [LARGE SCALE GENOMIC DNA]</scope>
    <source>
        <strain evidence="3 4">DSM 108380</strain>
    </source>
</reference>
<dbReference type="Proteomes" id="UP000566819">
    <property type="component" value="Unassembled WGS sequence"/>
</dbReference>
<feature type="compositionally biased region" description="Basic and acidic residues" evidence="2">
    <location>
        <begin position="1"/>
        <end position="10"/>
    </location>
</feature>
<evidence type="ECO:0000256" key="2">
    <source>
        <dbReference type="SAM" id="MobiDB-lite"/>
    </source>
</evidence>
<keyword evidence="4" id="KW-1185">Reference proteome</keyword>
<sequence>MTLRGSEKAPEPFQPGSSTMGGFLENSQFGTAATSEGSSPQYRVPPAKKPITRSTPKDPYAPSFGGPSSDESMQMANSTPQVQGVRPPKADKLSAENARLKAELKTLRNERDAGYDAMDKMLSDLMTAQEELEELKSKVGGEEPEVAGLRHNVERLLIELEERDDQVMKLEKVVKGQEQSQNNDGELEDLKQKVADLSAQLESKTTVETELLELRQKVGNLTAELDDKDAQLMRKEGVLKEQELSFQTRLGEQQGRLQAEIAEHQTKRAQAETSFQSLRSEQSMVQQRQNEDRELAESKATFALSQFEAEKRKAENCLRELQKLRNMQADGKTEEDFRALQSKHAAELDELRRMSNFFKTNSERLSKQMKELMMKNRVLEDAAHTKDKEIDEQSSIIYALKVQLQELQTYNTR</sequence>
<organism evidence="3 4">
    <name type="scientific">Cudoniella acicularis</name>
    <dbReference type="NCBI Taxonomy" id="354080"/>
    <lineage>
        <taxon>Eukaryota</taxon>
        <taxon>Fungi</taxon>
        <taxon>Dikarya</taxon>
        <taxon>Ascomycota</taxon>
        <taxon>Pezizomycotina</taxon>
        <taxon>Leotiomycetes</taxon>
        <taxon>Helotiales</taxon>
        <taxon>Tricladiaceae</taxon>
        <taxon>Cudoniella</taxon>
    </lineage>
</organism>
<keyword evidence="1" id="KW-0175">Coiled coil</keyword>
<feature type="compositionally biased region" description="Polar residues" evidence="2">
    <location>
        <begin position="15"/>
        <end position="41"/>
    </location>
</feature>
<feature type="coiled-coil region" evidence="1">
    <location>
        <begin position="261"/>
        <end position="327"/>
    </location>
</feature>
<feature type="compositionally biased region" description="Polar residues" evidence="2">
    <location>
        <begin position="69"/>
        <end position="82"/>
    </location>
</feature>
<accession>A0A8H4VYZ3</accession>
<dbReference type="EMBL" id="JAAMPI010001356">
    <property type="protein sequence ID" value="KAF4625530.1"/>
    <property type="molecule type" value="Genomic_DNA"/>
</dbReference>
<evidence type="ECO:0000256" key="1">
    <source>
        <dbReference type="SAM" id="Coils"/>
    </source>
</evidence>
<name>A0A8H4VYZ3_9HELO</name>
<evidence type="ECO:0000313" key="4">
    <source>
        <dbReference type="Proteomes" id="UP000566819"/>
    </source>
</evidence>